<keyword evidence="9" id="KW-1185">Reference proteome</keyword>
<dbReference type="Gene3D" id="1.20.1250.20">
    <property type="entry name" value="MFS general substrate transporter like domains"/>
    <property type="match status" value="1"/>
</dbReference>
<dbReference type="Pfam" id="PF00083">
    <property type="entry name" value="Sugar_tr"/>
    <property type="match status" value="1"/>
</dbReference>
<evidence type="ECO:0000313" key="8">
    <source>
        <dbReference type="EMBL" id="MFC6882212.1"/>
    </source>
</evidence>
<feature type="transmembrane region" description="Helical" evidence="6">
    <location>
        <begin position="496"/>
        <end position="516"/>
    </location>
</feature>
<evidence type="ECO:0000256" key="4">
    <source>
        <dbReference type="ARBA" id="ARBA00022989"/>
    </source>
</evidence>
<dbReference type="EMBL" id="JBHSXS010000012">
    <property type="protein sequence ID" value="MFC6882212.1"/>
    <property type="molecule type" value="Genomic_DNA"/>
</dbReference>
<reference evidence="9" key="1">
    <citation type="journal article" date="2019" name="Int. J. Syst. Evol. Microbiol.">
        <title>The Global Catalogue of Microorganisms (GCM) 10K type strain sequencing project: providing services to taxonomists for standard genome sequencing and annotation.</title>
        <authorList>
            <consortium name="The Broad Institute Genomics Platform"/>
            <consortium name="The Broad Institute Genome Sequencing Center for Infectious Disease"/>
            <person name="Wu L."/>
            <person name="Ma J."/>
        </authorList>
    </citation>
    <scope>NUCLEOTIDE SEQUENCE [LARGE SCALE GENOMIC DNA]</scope>
    <source>
        <strain evidence="9">JCM 3369</strain>
    </source>
</reference>
<dbReference type="RefSeq" id="WP_160822700.1">
    <property type="nucleotide sequence ID" value="NZ_JBHSXE010000001.1"/>
</dbReference>
<dbReference type="InterPro" id="IPR020846">
    <property type="entry name" value="MFS_dom"/>
</dbReference>
<organism evidence="8 9">
    <name type="scientific">Actinomadura yumaensis</name>
    <dbReference type="NCBI Taxonomy" id="111807"/>
    <lineage>
        <taxon>Bacteria</taxon>
        <taxon>Bacillati</taxon>
        <taxon>Actinomycetota</taxon>
        <taxon>Actinomycetes</taxon>
        <taxon>Streptosporangiales</taxon>
        <taxon>Thermomonosporaceae</taxon>
        <taxon>Actinomadura</taxon>
    </lineage>
</organism>
<comment type="caution">
    <text evidence="8">The sequence shown here is derived from an EMBL/GenBank/DDBJ whole genome shotgun (WGS) entry which is preliminary data.</text>
</comment>
<feature type="transmembrane region" description="Helical" evidence="6">
    <location>
        <begin position="334"/>
        <end position="356"/>
    </location>
</feature>
<dbReference type="SUPFAM" id="SSF103473">
    <property type="entry name" value="MFS general substrate transporter"/>
    <property type="match status" value="1"/>
</dbReference>
<accession>A0ABW2CKA4</accession>
<dbReference type="CDD" id="cd17316">
    <property type="entry name" value="MFS_SV2_like"/>
    <property type="match status" value="1"/>
</dbReference>
<feature type="transmembrane region" description="Helical" evidence="6">
    <location>
        <begin position="232"/>
        <end position="250"/>
    </location>
</feature>
<feature type="domain" description="Major facilitator superfamily (MFS) profile" evidence="7">
    <location>
        <begin position="102"/>
        <end position="519"/>
    </location>
</feature>
<dbReference type="InterPro" id="IPR005829">
    <property type="entry name" value="Sugar_transporter_CS"/>
</dbReference>
<evidence type="ECO:0000256" key="1">
    <source>
        <dbReference type="ARBA" id="ARBA00004651"/>
    </source>
</evidence>
<dbReference type="InterPro" id="IPR005828">
    <property type="entry name" value="MFS_sugar_transport-like"/>
</dbReference>
<sequence>MNASPEKELGGRRPALFWGGTALLTVGVVLHLPMYLDARSMDYHMAGMKMDAAMSIGMALIVVGLVAAGFGLMPRRADYSASARLRVRALDDARISPTHVGLLLVLAAAVTIDVMKPTSLAFVVPGFAKEYGLKTALNPHGGHPAALLPLFGITGTVLGSLIWGWLGDRMGRRAAMLLAGVLFVGTSICGAMPSYELNLLMCLIMGIGAGGMLPVAFTLLSETIPARHRGWLMVLVGGDIAGAYVLTSWASESLTPTYSWRILWLIGLPTGLLFILLTRWIPESPRYLLAVGEEAEARRVLRRYGAEIVPIEESELAAEKDVRGSYLQVLRPPFAGLTLVLALVGAGIGLVVYGFQLWLPTNLRHLGYTDVSADRVLRDSSLIGFPLNFAVAYLYHRSSRWTLIGLTTVVVAALLGFVLLGDAIADDTALLRTLLVVPIWGSSSVVAVLSAYGAEVYPTRIRSRGSGLAAGMSKAGGILVIGIVVAGVALPSVRMTAAFGAVPLAAAALLAVFVTIETRNRRLEDITAAELGRGAKAA</sequence>
<keyword evidence="4 6" id="KW-1133">Transmembrane helix</keyword>
<feature type="transmembrane region" description="Helical" evidence="6">
    <location>
        <begin position="433"/>
        <end position="454"/>
    </location>
</feature>
<gene>
    <name evidence="8" type="ORF">ACFQKB_20835</name>
</gene>
<dbReference type="PROSITE" id="PS00217">
    <property type="entry name" value="SUGAR_TRANSPORT_2"/>
    <property type="match status" value="1"/>
</dbReference>
<feature type="transmembrane region" description="Helical" evidence="6">
    <location>
        <begin position="146"/>
        <end position="167"/>
    </location>
</feature>
<evidence type="ECO:0000256" key="5">
    <source>
        <dbReference type="ARBA" id="ARBA00023136"/>
    </source>
</evidence>
<evidence type="ECO:0000259" key="7">
    <source>
        <dbReference type="PROSITE" id="PS50850"/>
    </source>
</evidence>
<evidence type="ECO:0000256" key="3">
    <source>
        <dbReference type="ARBA" id="ARBA00022692"/>
    </source>
</evidence>
<dbReference type="InterPro" id="IPR036259">
    <property type="entry name" value="MFS_trans_sf"/>
</dbReference>
<evidence type="ECO:0000256" key="6">
    <source>
        <dbReference type="SAM" id="Phobius"/>
    </source>
</evidence>
<proteinExistence type="predicted"/>
<feature type="transmembrane region" description="Helical" evidence="6">
    <location>
        <begin position="262"/>
        <end position="281"/>
    </location>
</feature>
<evidence type="ECO:0000313" key="9">
    <source>
        <dbReference type="Proteomes" id="UP001596380"/>
    </source>
</evidence>
<keyword evidence="2" id="KW-0813">Transport</keyword>
<feature type="transmembrane region" description="Helical" evidence="6">
    <location>
        <begin position="15"/>
        <end position="32"/>
    </location>
</feature>
<feature type="transmembrane region" description="Helical" evidence="6">
    <location>
        <begin position="402"/>
        <end position="421"/>
    </location>
</feature>
<dbReference type="PROSITE" id="PS50850">
    <property type="entry name" value="MFS"/>
    <property type="match status" value="1"/>
</dbReference>
<keyword evidence="3 6" id="KW-0812">Transmembrane</keyword>
<keyword evidence="5 6" id="KW-0472">Membrane</keyword>
<name>A0ABW2CKA4_9ACTN</name>
<dbReference type="Proteomes" id="UP001596380">
    <property type="component" value="Unassembled WGS sequence"/>
</dbReference>
<feature type="transmembrane region" description="Helical" evidence="6">
    <location>
        <begin position="466"/>
        <end position="490"/>
    </location>
</feature>
<feature type="transmembrane region" description="Helical" evidence="6">
    <location>
        <begin position="174"/>
        <end position="193"/>
    </location>
</feature>
<comment type="subcellular location">
    <subcellularLocation>
        <location evidence="1">Cell membrane</location>
        <topology evidence="1">Multi-pass membrane protein</topology>
    </subcellularLocation>
</comment>
<feature type="transmembrane region" description="Helical" evidence="6">
    <location>
        <begin position="52"/>
        <end position="72"/>
    </location>
</feature>
<feature type="transmembrane region" description="Helical" evidence="6">
    <location>
        <begin position="93"/>
        <end position="112"/>
    </location>
</feature>
<feature type="transmembrane region" description="Helical" evidence="6">
    <location>
        <begin position="199"/>
        <end position="220"/>
    </location>
</feature>
<dbReference type="PANTHER" id="PTHR23511">
    <property type="entry name" value="SYNAPTIC VESICLE GLYCOPROTEIN 2"/>
    <property type="match status" value="1"/>
</dbReference>
<protein>
    <submittedName>
        <fullName evidence="8">MFS transporter</fullName>
    </submittedName>
</protein>
<dbReference type="PANTHER" id="PTHR23511:SF34">
    <property type="entry name" value="SYNAPTIC VESICLE GLYCOPROTEIN 2"/>
    <property type="match status" value="1"/>
</dbReference>
<evidence type="ECO:0000256" key="2">
    <source>
        <dbReference type="ARBA" id="ARBA00022448"/>
    </source>
</evidence>
<feature type="transmembrane region" description="Helical" evidence="6">
    <location>
        <begin position="376"/>
        <end position="395"/>
    </location>
</feature>